<dbReference type="EMBL" id="DF933846">
    <property type="protein sequence ID" value="GAM43539.1"/>
    <property type="molecule type" value="Genomic_DNA"/>
</dbReference>
<feature type="compositionally biased region" description="Basic and acidic residues" evidence="1">
    <location>
        <begin position="263"/>
        <end position="283"/>
    </location>
</feature>
<feature type="compositionally biased region" description="Acidic residues" evidence="1">
    <location>
        <begin position="184"/>
        <end position="200"/>
    </location>
</feature>
<protein>
    <submittedName>
        <fullName evidence="2">Uncharacterized protein</fullName>
    </submittedName>
</protein>
<dbReference type="AlphaFoldDB" id="A0A0B8MZ09"/>
<feature type="compositionally biased region" description="Low complexity" evidence="1">
    <location>
        <begin position="17"/>
        <end position="31"/>
    </location>
</feature>
<organism evidence="2 3">
    <name type="scientific">Talaromyces pinophilus</name>
    <name type="common">Penicillium pinophilum</name>
    <dbReference type="NCBI Taxonomy" id="128442"/>
    <lineage>
        <taxon>Eukaryota</taxon>
        <taxon>Fungi</taxon>
        <taxon>Dikarya</taxon>
        <taxon>Ascomycota</taxon>
        <taxon>Pezizomycotina</taxon>
        <taxon>Eurotiomycetes</taxon>
        <taxon>Eurotiomycetidae</taxon>
        <taxon>Eurotiales</taxon>
        <taxon>Trichocomaceae</taxon>
        <taxon>Talaromyces</taxon>
        <taxon>Talaromyces sect. Talaromyces</taxon>
    </lineage>
</organism>
<sequence>MFANTAHKSWRDHHSGKSSPDSYRYSSSLSSQIALDTPRTEPATPAEVPLLVLPKRRGHQHAAKTSAKPAHIRKASRDERSSTSIDLSRSSIELEGLGIYTNLERDMRFQQNRHSVSNLHRSISEISPSPSISRLGQAYVHPRRQLPTPSSPLGMPQRHSVDGGYFSTVNRSLTGITSPTLSIPDDEHEDNDSNSFDEADTPTTTSLELRRSTPIILQRAQTDTALSRASSWKESEFLSSTELTSHAAAVRAARIAFAEKEASKARKLEEQQKKKTQVRDERRHQRSVSHMVKSRPITTAGEEERHRRTISEAYVHPNHNGHQHPRESYIDLEEDMAPDRVNSIPSLPGRPTTTPSSALGPPKLPAATKHNWNKFLTWGKTRYYKAKRKVSVPVSTFR</sequence>
<keyword evidence="3" id="KW-1185">Reference proteome</keyword>
<name>A0A0B8MZ09_TALPI</name>
<proteinExistence type="predicted"/>
<evidence type="ECO:0000256" key="1">
    <source>
        <dbReference type="SAM" id="MobiDB-lite"/>
    </source>
</evidence>
<accession>A0A0B8MZ09</accession>
<evidence type="ECO:0000313" key="3">
    <source>
        <dbReference type="Proteomes" id="UP000053095"/>
    </source>
</evidence>
<feature type="region of interest" description="Disordered" evidence="1">
    <location>
        <begin position="176"/>
        <end position="212"/>
    </location>
</feature>
<gene>
    <name evidence="2" type="ORF">TCE0_050r18430</name>
</gene>
<feature type="region of interest" description="Disordered" evidence="1">
    <location>
        <begin position="342"/>
        <end position="366"/>
    </location>
</feature>
<feature type="region of interest" description="Disordered" evidence="1">
    <location>
        <begin position="263"/>
        <end position="306"/>
    </location>
</feature>
<reference evidence="3" key="1">
    <citation type="journal article" date="2015" name="Genome Announc.">
        <title>Draft genome sequence of Talaromyces cellulolyticus strain Y-94, a source of lignocellulosic biomass-degrading enzymes.</title>
        <authorList>
            <person name="Fujii T."/>
            <person name="Koike H."/>
            <person name="Sawayama S."/>
            <person name="Yano S."/>
            <person name="Inoue H."/>
        </authorList>
    </citation>
    <scope>NUCLEOTIDE SEQUENCE [LARGE SCALE GENOMIC DNA]</scope>
    <source>
        <strain evidence="3">Y-94</strain>
    </source>
</reference>
<evidence type="ECO:0000313" key="2">
    <source>
        <dbReference type="EMBL" id="GAM43539.1"/>
    </source>
</evidence>
<dbReference type="Proteomes" id="UP000053095">
    <property type="component" value="Unassembled WGS sequence"/>
</dbReference>
<feature type="region of interest" description="Disordered" evidence="1">
    <location>
        <begin position="1"/>
        <end position="86"/>
    </location>
</feature>